<organism evidence="1 2">
    <name type="scientific">Steinernema carpocapsae</name>
    <name type="common">Entomopathogenic nematode</name>
    <dbReference type="NCBI Taxonomy" id="34508"/>
    <lineage>
        <taxon>Eukaryota</taxon>
        <taxon>Metazoa</taxon>
        <taxon>Ecdysozoa</taxon>
        <taxon>Nematoda</taxon>
        <taxon>Chromadorea</taxon>
        <taxon>Rhabditida</taxon>
        <taxon>Tylenchina</taxon>
        <taxon>Panagrolaimomorpha</taxon>
        <taxon>Strongyloidoidea</taxon>
        <taxon>Steinernematidae</taxon>
        <taxon>Steinernema</taxon>
    </lineage>
</organism>
<gene>
    <name evidence="1" type="ORF">L596_022782</name>
</gene>
<protein>
    <submittedName>
        <fullName evidence="1">Uncharacterized protein</fullName>
    </submittedName>
</protein>
<dbReference type="Proteomes" id="UP000298663">
    <property type="component" value="Unassembled WGS sequence"/>
</dbReference>
<accession>A0A4U5MMT2</accession>
<evidence type="ECO:0000313" key="2">
    <source>
        <dbReference type="Proteomes" id="UP000298663"/>
    </source>
</evidence>
<dbReference type="EMBL" id="AZBU02000007">
    <property type="protein sequence ID" value="TKR70808.1"/>
    <property type="molecule type" value="Genomic_DNA"/>
</dbReference>
<comment type="caution">
    <text evidence="1">The sequence shown here is derived from an EMBL/GenBank/DDBJ whole genome shotgun (WGS) entry which is preliminary data.</text>
</comment>
<sequence>MQIVQRGAVESDSRPYRIIYSLNTTTYFTANDRLIPKVTRKLSFTGMTLIPEIVEKLILEKVRNEDLMQLEINIFHERKEFFGNLLRAIDNYNGRGVIYIDVSFMKRHIRKCNLLKTETWKVIEMPPGVEWSYVPWVCEERLRYLIVACQMVARQIRPFFVYVYRRITFD</sequence>
<name>A0A4U5MMT2_STECR</name>
<reference evidence="1 2" key="1">
    <citation type="journal article" date="2015" name="Genome Biol.">
        <title>Comparative genomics of Steinernema reveals deeply conserved gene regulatory networks.</title>
        <authorList>
            <person name="Dillman A.R."/>
            <person name="Macchietto M."/>
            <person name="Porter C.F."/>
            <person name="Rogers A."/>
            <person name="Williams B."/>
            <person name="Antoshechkin I."/>
            <person name="Lee M.M."/>
            <person name="Goodwin Z."/>
            <person name="Lu X."/>
            <person name="Lewis E.E."/>
            <person name="Goodrich-Blair H."/>
            <person name="Stock S.P."/>
            <person name="Adams B.J."/>
            <person name="Sternberg P.W."/>
            <person name="Mortazavi A."/>
        </authorList>
    </citation>
    <scope>NUCLEOTIDE SEQUENCE [LARGE SCALE GENOMIC DNA]</scope>
    <source>
        <strain evidence="1 2">ALL</strain>
    </source>
</reference>
<proteinExistence type="predicted"/>
<dbReference type="AlphaFoldDB" id="A0A4U5MMT2"/>
<reference evidence="1 2" key="2">
    <citation type="journal article" date="2019" name="G3 (Bethesda)">
        <title>Hybrid Assembly of the Genome of the Entomopathogenic Nematode Steinernema carpocapsae Identifies the X-Chromosome.</title>
        <authorList>
            <person name="Serra L."/>
            <person name="Macchietto M."/>
            <person name="Macias-Munoz A."/>
            <person name="McGill C.J."/>
            <person name="Rodriguez I.M."/>
            <person name="Rodriguez B."/>
            <person name="Murad R."/>
            <person name="Mortazavi A."/>
        </authorList>
    </citation>
    <scope>NUCLEOTIDE SEQUENCE [LARGE SCALE GENOMIC DNA]</scope>
    <source>
        <strain evidence="1 2">ALL</strain>
    </source>
</reference>
<evidence type="ECO:0000313" key="1">
    <source>
        <dbReference type="EMBL" id="TKR70808.1"/>
    </source>
</evidence>
<keyword evidence="2" id="KW-1185">Reference proteome</keyword>